<proteinExistence type="predicted"/>
<gene>
    <name evidence="1" type="ORF">LAZ67_18001543</name>
</gene>
<evidence type="ECO:0000313" key="2">
    <source>
        <dbReference type="Proteomes" id="UP001235939"/>
    </source>
</evidence>
<accession>A0ABY6LIF3</accession>
<dbReference type="PANTHER" id="PTHR45913">
    <property type="entry name" value="EPM2A-INTERACTING PROTEIN 1"/>
    <property type="match status" value="1"/>
</dbReference>
<organism evidence="1 2">
    <name type="scientific">Cordylochernes scorpioides</name>
    <dbReference type="NCBI Taxonomy" id="51811"/>
    <lineage>
        <taxon>Eukaryota</taxon>
        <taxon>Metazoa</taxon>
        <taxon>Ecdysozoa</taxon>
        <taxon>Arthropoda</taxon>
        <taxon>Chelicerata</taxon>
        <taxon>Arachnida</taxon>
        <taxon>Pseudoscorpiones</taxon>
        <taxon>Cheliferoidea</taxon>
        <taxon>Chernetidae</taxon>
        <taxon>Cordylochernes</taxon>
    </lineage>
</organism>
<dbReference type="EMBL" id="CP092880">
    <property type="protein sequence ID" value="UYV80056.1"/>
    <property type="molecule type" value="Genomic_DNA"/>
</dbReference>
<protein>
    <submittedName>
        <fullName evidence="1">Uncharacterized protein</fullName>
    </submittedName>
</protein>
<keyword evidence="2" id="KW-1185">Reference proteome</keyword>
<evidence type="ECO:0000313" key="1">
    <source>
        <dbReference type="EMBL" id="UYV80056.1"/>
    </source>
</evidence>
<dbReference type="PANTHER" id="PTHR45913:SF5">
    <property type="entry name" value="GENERAL TRANSCRIPTION FACTOR II-I REPEAT DOMAIN-CONTAINING PROTEIN 2A-LIKE PROTEIN"/>
    <property type="match status" value="1"/>
</dbReference>
<name>A0ABY6LIF3_9ARAC</name>
<dbReference type="Proteomes" id="UP001235939">
    <property type="component" value="Chromosome 18"/>
</dbReference>
<sequence>MVSVIFAYLQIVCPGSVKTFQAISLSRNTVVERVTDMARNLNDQIKEKSSCFEAFSIACDESTDIGGVAQLAVFFFFRACDTDFNIFEELLELSTDAWHYYRRRYI</sequence>
<reference evidence="1 2" key="1">
    <citation type="submission" date="2022-01" db="EMBL/GenBank/DDBJ databases">
        <title>A chromosomal length assembly of Cordylochernes scorpioides.</title>
        <authorList>
            <person name="Zeh D."/>
            <person name="Zeh J."/>
        </authorList>
    </citation>
    <scope>NUCLEOTIDE SEQUENCE [LARGE SCALE GENOMIC DNA]</scope>
    <source>
        <strain evidence="1">IN4F17</strain>
        <tissue evidence="1">Whole Body</tissue>
    </source>
</reference>